<evidence type="ECO:0000313" key="5">
    <source>
        <dbReference type="Proteomes" id="UP000266482"/>
    </source>
</evidence>
<feature type="domain" description="Alpha fucosidase A-like C-terminal" evidence="2">
    <location>
        <begin position="799"/>
        <end position="858"/>
    </location>
</feature>
<dbReference type="Proteomes" id="UP000266482">
    <property type="component" value="Unassembled WGS sequence"/>
</dbReference>
<dbReference type="InterPro" id="IPR049053">
    <property type="entry name" value="AFCA-like_C"/>
</dbReference>
<dbReference type="InterPro" id="IPR012341">
    <property type="entry name" value="6hp_glycosidase-like_sf"/>
</dbReference>
<accession>A0A3A1VFH9</accession>
<comment type="caution">
    <text evidence="4">The sequence shown here is derived from an EMBL/GenBank/DDBJ whole genome shotgun (WGS) entry which is preliminary data.</text>
</comment>
<dbReference type="EMBL" id="QXQA01000002">
    <property type="protein sequence ID" value="RIX59668.1"/>
    <property type="molecule type" value="Genomic_DNA"/>
</dbReference>
<gene>
    <name evidence="4" type="ORF">D3P08_05930</name>
</gene>
<dbReference type="OrthoDB" id="9802600at2"/>
<evidence type="ECO:0000259" key="2">
    <source>
        <dbReference type="Pfam" id="PF21307"/>
    </source>
</evidence>
<name>A0A3A1VFH9_9BACL</name>
<dbReference type="InterPro" id="IPR054363">
    <property type="entry name" value="GH95_cat"/>
</dbReference>
<dbReference type="Gene3D" id="1.50.10.10">
    <property type="match status" value="1"/>
</dbReference>
<feature type="domain" description="Glycosyl hydrolase family 95 N-terminal" evidence="1">
    <location>
        <begin position="26"/>
        <end position="190"/>
    </location>
</feature>
<reference evidence="4 5" key="1">
    <citation type="submission" date="2018-09" db="EMBL/GenBank/DDBJ databases">
        <title>Paenibacillus aracenensis nov. sp. isolated from a cave in southern Spain.</title>
        <authorList>
            <person name="Jurado V."/>
            <person name="Gutierrez-Patricio S."/>
            <person name="Gonzalez-Pimentel J.L."/>
            <person name="Miller A.Z."/>
            <person name="Laiz L."/>
            <person name="Saiz-Jimenez C."/>
        </authorList>
    </citation>
    <scope>NUCLEOTIDE SEQUENCE [LARGE SCALE GENOMIC DNA]</scope>
    <source>
        <strain evidence="4 5">DSM 22867</strain>
    </source>
</reference>
<dbReference type="InterPro" id="IPR008928">
    <property type="entry name" value="6-hairpin_glycosidase_sf"/>
</dbReference>
<evidence type="ECO:0000259" key="3">
    <source>
        <dbReference type="Pfam" id="PF22124"/>
    </source>
</evidence>
<dbReference type="SUPFAM" id="SSF48208">
    <property type="entry name" value="Six-hairpin glycosidases"/>
    <property type="match status" value="1"/>
</dbReference>
<keyword evidence="5" id="KW-1185">Reference proteome</keyword>
<dbReference type="Pfam" id="PF14498">
    <property type="entry name" value="Glyco_hyd_65N_2"/>
    <property type="match status" value="1"/>
</dbReference>
<dbReference type="Pfam" id="PF21307">
    <property type="entry name" value="Glyco_hydro_95_C"/>
    <property type="match status" value="1"/>
</dbReference>
<feature type="domain" description="Glycosyl hydrolase family 95 catalytic" evidence="3">
    <location>
        <begin position="597"/>
        <end position="796"/>
    </location>
</feature>
<organism evidence="4 5">
    <name type="scientific">Paenibacillus nanensis</name>
    <dbReference type="NCBI Taxonomy" id="393251"/>
    <lineage>
        <taxon>Bacteria</taxon>
        <taxon>Bacillati</taxon>
        <taxon>Bacillota</taxon>
        <taxon>Bacilli</taxon>
        <taxon>Bacillales</taxon>
        <taxon>Paenibacillaceae</taxon>
        <taxon>Paenibacillus</taxon>
    </lineage>
</organism>
<protein>
    <submittedName>
        <fullName evidence="4">Uncharacterized protein</fullName>
    </submittedName>
</protein>
<dbReference type="GO" id="GO:0004560">
    <property type="term" value="F:alpha-L-fucosidase activity"/>
    <property type="evidence" value="ECO:0007669"/>
    <property type="project" value="TreeGrafter"/>
</dbReference>
<sequence length="901" mass="101596">MANAAEAKRMYGKGNYARTYTEVPATDPGRAWREGMVSGNGENGYIMSGSPYNDSIIFQYMWFNFPSPDPREIPEELTGQLDDARRNVFQLNDQWKITHADGRTRRRTFFYGYHPGHQLRLNMTNKGTVTEYERWTNYETAETGVRFTDEFGEWIRTSFTSREDNVSIMKLERSSAGAKLNMTISIDDISSLYKAGGGMTELQYKKLVDPNADYIAQIAHYPSYQGSELIDGGYAGLTQVIVVNGGKKRVQLADSNEPMNVGAVQNPAIQVVEADAVYLITQSNRSFDMGKIEDFAGMTQYPLVHELFKNTNAAAEKYQAPSGHFDYDAALAPHAEKHAAEFNAVRFTLEGDEDFKGADNEALIHAQKESKSSINHAFMEQVYNQGRYALICCSGSSAPRLYGMWTGEWNPGWRSIYTLDANVNLQVSPMNTGHFTFAQLGYIAFFLRNASDFEYNARMSYGMHDAIQVSVNSDGDRGMQVEYDNDYPFQYWNAGASWCLLPIFEYWQCYGNRQIPIQPNMRIHDLKKILSVRDGGLTDEEFTQLIRRGYLDLEQDILLPLLTKQANFWEQLCTPEYYTDPSGKASYERGKTALKPGEKYLLIPAYSPENNPIGYNSTITANATMDISAARDGLHMVIAIEKAIKREGYEAAVAKWEALLELLPDYKVDKDGALREWAMNEYTENNDHRHLSHLYPAWPAYETQNNMELRKSAIIALENRNKYNTSDATAGHGWMHKALVCARLKDGDGVVSSLLPMMTDSGYYTSLMTDHDTNRRNDCYCTDTLFGTVGAVNEALLFSNTGEIEVLPALPSEWKSGSINGLMARAGVEVKELVWDMNVVSFTLQSVTDHHEMKVKAGLPWIKGMVNGKEAEVHDDELGQYLRIPLNAGMDVRVILTLSNR</sequence>
<evidence type="ECO:0000259" key="1">
    <source>
        <dbReference type="Pfam" id="PF14498"/>
    </source>
</evidence>
<dbReference type="PANTHER" id="PTHR31084:SF0">
    <property type="entry name" value="ALPHA-L-FUCOSIDASE 2"/>
    <property type="match status" value="1"/>
</dbReference>
<evidence type="ECO:0000313" key="4">
    <source>
        <dbReference type="EMBL" id="RIX59668.1"/>
    </source>
</evidence>
<proteinExistence type="predicted"/>
<dbReference type="Pfam" id="PF22124">
    <property type="entry name" value="Glyco_hydro_95_cat"/>
    <property type="match status" value="2"/>
</dbReference>
<dbReference type="InterPro" id="IPR027414">
    <property type="entry name" value="GH95_N_dom"/>
</dbReference>
<dbReference type="AlphaFoldDB" id="A0A3A1VFH9"/>
<feature type="domain" description="Glycosyl hydrolase family 95 catalytic" evidence="3">
    <location>
        <begin position="327"/>
        <end position="513"/>
    </location>
</feature>
<dbReference type="PANTHER" id="PTHR31084">
    <property type="entry name" value="ALPHA-L-FUCOSIDASE 2"/>
    <property type="match status" value="1"/>
</dbReference>
<dbReference type="RefSeq" id="WP_119598500.1">
    <property type="nucleotide sequence ID" value="NZ_QXQA01000002.1"/>
</dbReference>
<dbReference type="GO" id="GO:0005975">
    <property type="term" value="P:carbohydrate metabolic process"/>
    <property type="evidence" value="ECO:0007669"/>
    <property type="project" value="InterPro"/>
</dbReference>